<gene>
    <name evidence="3" type="primary">lipL</name>
    <name evidence="5" type="ORF">CBF27_09580</name>
</gene>
<proteinExistence type="inferred from homology"/>
<name>A0A430ASA5_9ENTE</name>
<comment type="function">
    <text evidence="3">Catalyzes the amidotransfer (transamidation) of the octanoyl moiety from octanoyl-GcvH to the lipoyl domain of the E2 subunit of lipoate-dependent enzymes.</text>
</comment>
<dbReference type="GO" id="GO:0009249">
    <property type="term" value="P:protein lipoylation"/>
    <property type="evidence" value="ECO:0007669"/>
    <property type="project" value="UniProtKB-UniRule"/>
</dbReference>
<evidence type="ECO:0000256" key="2">
    <source>
        <dbReference type="ARBA" id="ARBA00023315"/>
    </source>
</evidence>
<comment type="pathway">
    <text evidence="3">Protein modification; protein lipoylation via endogenous pathway; protein N(6)-(lipoyl)lysine from octanoyl-[acyl-carrier-protein].</text>
</comment>
<dbReference type="PANTHER" id="PTHR43679:SF2">
    <property type="entry name" value="OCTANOYL-[GCVH]:PROTEIN N-OCTANOYLTRANSFERASE"/>
    <property type="match status" value="1"/>
</dbReference>
<dbReference type="RefSeq" id="WP_126814082.1">
    <property type="nucleotide sequence ID" value="NZ_NGKC01000010.1"/>
</dbReference>
<dbReference type="InterPro" id="IPR045864">
    <property type="entry name" value="aa-tRNA-synth_II/BPL/LPL"/>
</dbReference>
<dbReference type="GO" id="GO:0009107">
    <property type="term" value="P:lipoate biosynthetic process"/>
    <property type="evidence" value="ECO:0007669"/>
    <property type="project" value="UniProtKB-UniRule"/>
</dbReference>
<feature type="active site" description="Acyl-thioester intermediate" evidence="3">
    <location>
        <position position="139"/>
    </location>
</feature>
<dbReference type="EC" id="2.3.1.204" evidence="3"/>
<organism evidence="5 6">
    <name type="scientific">Vagococcus acidifermentans</name>
    <dbReference type="NCBI Taxonomy" id="564710"/>
    <lineage>
        <taxon>Bacteria</taxon>
        <taxon>Bacillati</taxon>
        <taxon>Bacillota</taxon>
        <taxon>Bacilli</taxon>
        <taxon>Lactobacillales</taxon>
        <taxon>Enterococcaceae</taxon>
        <taxon>Vagococcus</taxon>
    </lineage>
</organism>
<evidence type="ECO:0000259" key="4">
    <source>
        <dbReference type="PROSITE" id="PS51733"/>
    </source>
</evidence>
<feature type="domain" description="BPL/LPL catalytic" evidence="4">
    <location>
        <begin position="34"/>
        <end position="216"/>
    </location>
</feature>
<evidence type="ECO:0000256" key="3">
    <source>
        <dbReference type="HAMAP-Rule" id="MF_02119"/>
    </source>
</evidence>
<evidence type="ECO:0000256" key="1">
    <source>
        <dbReference type="ARBA" id="ARBA00022679"/>
    </source>
</evidence>
<dbReference type="GO" id="GO:0033819">
    <property type="term" value="F:lipoyl(octanoyl) transferase activity"/>
    <property type="evidence" value="ECO:0007669"/>
    <property type="project" value="InterPro"/>
</dbReference>
<keyword evidence="1 3" id="KW-0808">Transferase</keyword>
<keyword evidence="2 3" id="KW-0012">Acyltransferase</keyword>
<sequence length="278" mass="31687">MTYPYILFEQPTFTHEQRFDPFIYTDLLIQYAGEQQQPLIHVWTMRNEVILGMMDTRVHDLKRGVDVLHDYGYETVIRNSGGLAVVSDEGIVNISLILPQPDKKISINDAYELMKQLIETILAGYDVRIDAFEVTDSYCPGDYDLSINGKKFAGIAQRRIKNGVAVMIYLSVNGDQQRRGRMIRDFYQASLGGDFGKNGFPPVLPESMANLTELVDDQLTPQALIRKLQVTLPDMIAYEESHLAEFLNSSAFQTDYQKQLARMTTRNQFLTQLTGELI</sequence>
<dbReference type="EMBL" id="NGKC01000010">
    <property type="protein sequence ID" value="RSU10933.1"/>
    <property type="molecule type" value="Genomic_DNA"/>
</dbReference>
<dbReference type="HAMAP" id="MF_02119">
    <property type="entry name" value="LipL"/>
    <property type="match status" value="1"/>
</dbReference>
<dbReference type="Gene3D" id="3.30.930.10">
    <property type="entry name" value="Bira Bifunctional Protein, Domain 2"/>
    <property type="match status" value="1"/>
</dbReference>
<comment type="similarity">
    <text evidence="3">Belongs to the octanoyltransferase LipL family.</text>
</comment>
<accession>A0A430ASA5</accession>
<dbReference type="PROSITE" id="PS51733">
    <property type="entry name" value="BPL_LPL_CATALYTIC"/>
    <property type="match status" value="1"/>
</dbReference>
<dbReference type="Pfam" id="PF21948">
    <property type="entry name" value="LplA-B_cat"/>
    <property type="match status" value="1"/>
</dbReference>
<comment type="caution">
    <text evidence="5">The sequence shown here is derived from an EMBL/GenBank/DDBJ whole genome shotgun (WGS) entry which is preliminary data.</text>
</comment>
<evidence type="ECO:0000313" key="6">
    <source>
        <dbReference type="Proteomes" id="UP000286773"/>
    </source>
</evidence>
<keyword evidence="6" id="KW-1185">Reference proteome</keyword>
<dbReference type="Proteomes" id="UP000286773">
    <property type="component" value="Unassembled WGS sequence"/>
</dbReference>
<feature type="site" description="Lowers pKa of active site Cys" evidence="3">
    <location>
        <position position="151"/>
    </location>
</feature>
<dbReference type="InterPro" id="IPR004143">
    <property type="entry name" value="BPL_LPL_catalytic"/>
</dbReference>
<comment type="catalytic activity">
    <reaction evidence="3">
        <text>N(6)-octanoyl-L-lysyl-[glycine-cleavage complex H protein] + L-lysyl-[lipoyl-carrier protein] = N(6)-octanoyl-L-lysyl-[lipoyl-carrier protein] + L-lysyl-[glycine-cleavage complex H protein]</text>
        <dbReference type="Rhea" id="RHEA:20213"/>
        <dbReference type="Rhea" id="RHEA-COMP:10500"/>
        <dbReference type="Rhea" id="RHEA-COMP:10501"/>
        <dbReference type="Rhea" id="RHEA-COMP:10503"/>
        <dbReference type="Rhea" id="RHEA-COMP:10504"/>
        <dbReference type="ChEBI" id="CHEBI:29969"/>
        <dbReference type="ChEBI" id="CHEBI:78809"/>
        <dbReference type="EC" id="2.3.1.204"/>
    </reaction>
</comment>
<dbReference type="CDD" id="cd16443">
    <property type="entry name" value="LplA"/>
    <property type="match status" value="1"/>
</dbReference>
<dbReference type="SUPFAM" id="SSF55681">
    <property type="entry name" value="Class II aaRS and biotin synthetases"/>
    <property type="match status" value="1"/>
</dbReference>
<dbReference type="InterPro" id="IPR050664">
    <property type="entry name" value="Octanoyltrans_LipM/LipL"/>
</dbReference>
<evidence type="ECO:0000313" key="5">
    <source>
        <dbReference type="EMBL" id="RSU10933.1"/>
    </source>
</evidence>
<dbReference type="OrthoDB" id="2080934at2"/>
<comment type="miscellaneous">
    <text evidence="3">The reaction proceeds via a thioester-linked acyl-enzyme intermediate.</text>
</comment>
<dbReference type="AlphaFoldDB" id="A0A430ASA5"/>
<dbReference type="InterPro" id="IPR024897">
    <property type="entry name" value="LipL"/>
</dbReference>
<reference evidence="5 6" key="1">
    <citation type="submission" date="2017-05" db="EMBL/GenBank/DDBJ databases">
        <title>Vagococcus spp. assemblies.</title>
        <authorList>
            <person name="Gulvik C.A."/>
        </authorList>
    </citation>
    <scope>NUCLEOTIDE SEQUENCE [LARGE SCALE GENOMIC DNA]</scope>
    <source>
        <strain evidence="5 6">LMG 24798</strain>
    </source>
</reference>
<dbReference type="PANTHER" id="PTHR43679">
    <property type="entry name" value="OCTANOYLTRANSFERASE LIPM-RELATED"/>
    <property type="match status" value="1"/>
</dbReference>
<protein>
    <recommendedName>
        <fullName evidence="3">Octanoyl-[GcvH]:protein N-octanoyltransferase</fullName>
        <ecNumber evidence="3">2.3.1.204</ecNumber>
    </recommendedName>
    <alternativeName>
        <fullName evidence="3">Octanoyl-[GcvH]:E2 amidotransferase</fullName>
    </alternativeName>
</protein>